<dbReference type="EMBL" id="VVYX01000004">
    <property type="protein sequence ID" value="KAA5421659.1"/>
    <property type="molecule type" value="Genomic_DNA"/>
</dbReference>
<evidence type="ECO:0000313" key="3">
    <source>
        <dbReference type="Proteomes" id="UP000482653"/>
    </source>
</evidence>
<gene>
    <name evidence="2" type="ORF">F2Y87_03915</name>
</gene>
<dbReference type="RefSeq" id="WP_149946137.1">
    <property type="nucleotide sequence ID" value="NZ_JBBNMF010000007.1"/>
</dbReference>
<evidence type="ECO:0000256" key="1">
    <source>
        <dbReference type="SAM" id="SignalP"/>
    </source>
</evidence>
<organism evidence="2 3">
    <name type="scientific">Bacteroides cellulosilyticus</name>
    <dbReference type="NCBI Taxonomy" id="246787"/>
    <lineage>
        <taxon>Bacteria</taxon>
        <taxon>Pseudomonadati</taxon>
        <taxon>Bacteroidota</taxon>
        <taxon>Bacteroidia</taxon>
        <taxon>Bacteroidales</taxon>
        <taxon>Bacteroidaceae</taxon>
        <taxon>Bacteroides</taxon>
    </lineage>
</organism>
<evidence type="ECO:0008006" key="4">
    <source>
        <dbReference type="Google" id="ProtNLM"/>
    </source>
</evidence>
<reference evidence="2 3" key="1">
    <citation type="journal article" date="2019" name="Nat. Med.">
        <title>A library of human gut bacterial isolates paired with longitudinal multiomics data enables mechanistic microbiome research.</title>
        <authorList>
            <person name="Poyet M."/>
            <person name="Groussin M."/>
            <person name="Gibbons S.M."/>
            <person name="Avila-Pacheco J."/>
            <person name="Jiang X."/>
            <person name="Kearney S.M."/>
            <person name="Perrotta A.R."/>
            <person name="Berdy B."/>
            <person name="Zhao S."/>
            <person name="Lieberman T.D."/>
            <person name="Swanson P.K."/>
            <person name="Smith M."/>
            <person name="Roesemann S."/>
            <person name="Alexander J.E."/>
            <person name="Rich S.A."/>
            <person name="Livny J."/>
            <person name="Vlamakis H."/>
            <person name="Clish C."/>
            <person name="Bullock K."/>
            <person name="Deik A."/>
            <person name="Scott J."/>
            <person name="Pierce K.A."/>
            <person name="Xavier R.J."/>
            <person name="Alm E.J."/>
        </authorList>
    </citation>
    <scope>NUCLEOTIDE SEQUENCE [LARGE SCALE GENOMIC DNA]</scope>
    <source>
        <strain evidence="2 3">BIOML-A8</strain>
    </source>
</reference>
<protein>
    <recommendedName>
        <fullName evidence="4">DUF4350 domain-containing protein</fullName>
    </recommendedName>
</protein>
<name>A0A6L3K6I6_9BACE</name>
<comment type="caution">
    <text evidence="2">The sequence shown here is derived from an EMBL/GenBank/DDBJ whole genome shotgun (WGS) entry which is preliminary data.</text>
</comment>
<accession>A0A6L3K6I6</accession>
<feature type="signal peptide" evidence="1">
    <location>
        <begin position="1"/>
        <end position="20"/>
    </location>
</feature>
<evidence type="ECO:0000313" key="2">
    <source>
        <dbReference type="EMBL" id="KAA5421659.1"/>
    </source>
</evidence>
<sequence>MMKKLVCMCASLMIVLCASAQQKVMFDLSHGQFQDTFVDSSYYDYVIPEYEWIAREGGYTLVMNKSEITGQALEGIDALLILSPLAKSTQKNLTETEKRAIGDYIEQGGSVILFIDEEQYRVNLAEYGVNDITRRFGIEVLDDLDVPGNCGAVTFENEIFGGRREIPCSGVRGVRGGIPASVCMEQGYQIASFVRLDNGGKLYVAGETMAALLMGYPDGERNVHKMMETRWWGKDSRIYMKELLEWALKK</sequence>
<keyword evidence="1" id="KW-0732">Signal</keyword>
<dbReference type="AlphaFoldDB" id="A0A6L3K6I6"/>
<proteinExistence type="predicted"/>
<dbReference type="Proteomes" id="UP000482653">
    <property type="component" value="Unassembled WGS sequence"/>
</dbReference>
<feature type="chain" id="PRO_5026887544" description="DUF4350 domain-containing protein" evidence="1">
    <location>
        <begin position="21"/>
        <end position="250"/>
    </location>
</feature>